<reference evidence="2" key="2">
    <citation type="journal article" date="2007" name="Science">
        <title>Draft genome sequence of the sexually transmitted pathogen Trichomonas vaginalis.</title>
        <authorList>
            <person name="Carlton J.M."/>
            <person name="Hirt R.P."/>
            <person name="Silva J.C."/>
            <person name="Delcher A.L."/>
            <person name="Schatz M."/>
            <person name="Zhao Q."/>
            <person name="Wortman J.R."/>
            <person name="Bidwell S.L."/>
            <person name="Alsmark U.C.M."/>
            <person name="Besteiro S."/>
            <person name="Sicheritz-Ponten T."/>
            <person name="Noel C.J."/>
            <person name="Dacks J.B."/>
            <person name="Foster P.G."/>
            <person name="Simillion C."/>
            <person name="Van de Peer Y."/>
            <person name="Miranda-Saavedra D."/>
            <person name="Barton G.J."/>
            <person name="Westrop G.D."/>
            <person name="Mueller S."/>
            <person name="Dessi D."/>
            <person name="Fiori P.L."/>
            <person name="Ren Q."/>
            <person name="Paulsen I."/>
            <person name="Zhang H."/>
            <person name="Bastida-Corcuera F.D."/>
            <person name="Simoes-Barbosa A."/>
            <person name="Brown M.T."/>
            <person name="Hayes R.D."/>
            <person name="Mukherjee M."/>
            <person name="Okumura C.Y."/>
            <person name="Schneider R."/>
            <person name="Smith A.J."/>
            <person name="Vanacova S."/>
            <person name="Villalvazo M."/>
            <person name="Haas B.J."/>
            <person name="Pertea M."/>
            <person name="Feldblyum T.V."/>
            <person name="Utterback T.R."/>
            <person name="Shu C.L."/>
            <person name="Osoegawa K."/>
            <person name="de Jong P.J."/>
            <person name="Hrdy I."/>
            <person name="Horvathova L."/>
            <person name="Zubacova Z."/>
            <person name="Dolezal P."/>
            <person name="Malik S.B."/>
            <person name="Logsdon J.M. Jr."/>
            <person name="Henze K."/>
            <person name="Gupta A."/>
            <person name="Wang C.C."/>
            <person name="Dunne R.L."/>
            <person name="Upcroft J.A."/>
            <person name="Upcroft P."/>
            <person name="White O."/>
            <person name="Salzberg S.L."/>
            <person name="Tang P."/>
            <person name="Chiu C.-H."/>
            <person name="Lee Y.-S."/>
            <person name="Embley T.M."/>
            <person name="Coombs G.H."/>
            <person name="Mottram J.C."/>
            <person name="Tachezy J."/>
            <person name="Fraser-Liggett C.M."/>
            <person name="Johnson P.J."/>
        </authorList>
    </citation>
    <scope>NUCLEOTIDE SEQUENCE [LARGE SCALE GENOMIC DNA]</scope>
    <source>
        <strain evidence="2">G3</strain>
    </source>
</reference>
<dbReference type="KEGG" id="tva:4774326"/>
<proteinExistence type="predicted"/>
<feature type="region of interest" description="Disordered" evidence="1">
    <location>
        <begin position="1"/>
        <end position="20"/>
    </location>
</feature>
<reference evidence="2" key="1">
    <citation type="submission" date="2006-10" db="EMBL/GenBank/DDBJ databases">
        <authorList>
            <person name="Amadeo P."/>
            <person name="Zhao Q."/>
            <person name="Wortman J."/>
            <person name="Fraser-Liggett C."/>
            <person name="Carlton J."/>
        </authorList>
    </citation>
    <scope>NUCLEOTIDE SEQUENCE</scope>
    <source>
        <strain evidence="2">G3</strain>
    </source>
</reference>
<dbReference type="VEuPathDB" id="TrichDB:TVAG_423710"/>
<dbReference type="AlphaFoldDB" id="A2DTK9"/>
<dbReference type="InParanoid" id="A2DTK9"/>
<evidence type="ECO:0000256" key="1">
    <source>
        <dbReference type="SAM" id="MobiDB-lite"/>
    </source>
</evidence>
<dbReference type="EMBL" id="DS113244">
    <property type="protein sequence ID" value="EAY16318.1"/>
    <property type="molecule type" value="Genomic_DNA"/>
</dbReference>
<organism evidence="2 3">
    <name type="scientific">Trichomonas vaginalis (strain ATCC PRA-98 / G3)</name>
    <dbReference type="NCBI Taxonomy" id="412133"/>
    <lineage>
        <taxon>Eukaryota</taxon>
        <taxon>Metamonada</taxon>
        <taxon>Parabasalia</taxon>
        <taxon>Trichomonadida</taxon>
        <taxon>Trichomonadidae</taxon>
        <taxon>Trichomonas</taxon>
    </lineage>
</organism>
<protein>
    <submittedName>
        <fullName evidence="2">Uncharacterized protein</fullName>
    </submittedName>
</protein>
<gene>
    <name evidence="2" type="ORF">TVAG_423710</name>
</gene>
<dbReference type="Proteomes" id="UP000001542">
    <property type="component" value="Unassembled WGS sequence"/>
</dbReference>
<name>A2DTK9_TRIV3</name>
<keyword evidence="3" id="KW-1185">Reference proteome</keyword>
<accession>A2DTK9</accession>
<evidence type="ECO:0000313" key="3">
    <source>
        <dbReference type="Proteomes" id="UP000001542"/>
    </source>
</evidence>
<evidence type="ECO:0000313" key="2">
    <source>
        <dbReference type="EMBL" id="EAY16318.1"/>
    </source>
</evidence>
<dbReference type="VEuPathDB" id="TrichDB:TVAGG3_0956820"/>
<sequence>MPNYVPAEHQVENTQQAVGSGNDPSLEEIIARLIASLDISLYATMKPAFKSFLESFAKWLKNKVNREQGINFTIPDIEFTRRGVREALITLGKTDSSRGLKFCEEHTAAVMVYSLVCAIQAKQIATNSSTQQFRLIGHTRTTIRGLILLRLIKTT</sequence>
<dbReference type="SMR" id="A2DTK9"/>